<dbReference type="InterPro" id="IPR035440">
    <property type="entry name" value="4HB_MCP_dom_sf"/>
</dbReference>
<keyword evidence="9 11" id="KW-0807">Transducer</keyword>
<dbReference type="InterPro" id="IPR000727">
    <property type="entry name" value="T_SNARE_dom"/>
</dbReference>
<dbReference type="SUPFAM" id="SSF58104">
    <property type="entry name" value="Methyl-accepting chemotaxis protein (MCP) signaling domain"/>
    <property type="match status" value="1"/>
</dbReference>
<dbReference type="SMART" id="SM00283">
    <property type="entry name" value="MA"/>
    <property type="match status" value="1"/>
</dbReference>
<dbReference type="CDD" id="cd11386">
    <property type="entry name" value="MCP_signal"/>
    <property type="match status" value="1"/>
</dbReference>
<protein>
    <submittedName>
        <fullName evidence="17">Tar ligand binding domain-containing protein</fullName>
    </submittedName>
</protein>
<keyword evidence="4" id="KW-0145">Chemotaxis</keyword>
<feature type="transmembrane region" description="Helical" evidence="13">
    <location>
        <begin position="12"/>
        <end position="35"/>
    </location>
</feature>
<dbReference type="CDD" id="cd06225">
    <property type="entry name" value="HAMP"/>
    <property type="match status" value="1"/>
</dbReference>
<gene>
    <name evidence="17" type="ORF">KPL81_02075</name>
</gene>
<organism evidence="17 18">
    <name type="scientific">Billgrantia antri</name>
    <dbReference type="NCBI Taxonomy" id="2846777"/>
    <lineage>
        <taxon>Bacteria</taxon>
        <taxon>Pseudomonadati</taxon>
        <taxon>Pseudomonadota</taxon>
        <taxon>Gammaproteobacteria</taxon>
        <taxon>Oceanospirillales</taxon>
        <taxon>Halomonadaceae</taxon>
        <taxon>Billgrantia</taxon>
    </lineage>
</organism>
<dbReference type="EMBL" id="JAHYCA010000001">
    <property type="protein sequence ID" value="MBW6389952.1"/>
    <property type="molecule type" value="Genomic_DNA"/>
</dbReference>
<dbReference type="InterPro" id="IPR004089">
    <property type="entry name" value="MCPsignal_dom"/>
</dbReference>
<dbReference type="PANTHER" id="PTHR43531:SF14">
    <property type="entry name" value="METHYL-ACCEPTING CHEMOTAXIS PROTEIN I-RELATED"/>
    <property type="match status" value="1"/>
</dbReference>
<dbReference type="PRINTS" id="PR00260">
    <property type="entry name" value="CHEMTRNSDUCR"/>
</dbReference>
<name>A0ABS6ZIR8_9GAMM</name>
<dbReference type="Gene3D" id="1.20.120.30">
    <property type="entry name" value="Aspartate receptor, ligand-binding domain"/>
    <property type="match status" value="1"/>
</dbReference>
<dbReference type="InterPro" id="IPR051310">
    <property type="entry name" value="MCP_chemotaxis"/>
</dbReference>
<dbReference type="PROSITE" id="PS50885">
    <property type="entry name" value="HAMP"/>
    <property type="match status" value="1"/>
</dbReference>
<dbReference type="PROSITE" id="PS50111">
    <property type="entry name" value="CHEMOTAXIS_TRANSDUC_2"/>
    <property type="match status" value="1"/>
</dbReference>
<evidence type="ECO:0000313" key="18">
    <source>
        <dbReference type="Proteomes" id="UP000769617"/>
    </source>
</evidence>
<comment type="subcellular location">
    <subcellularLocation>
        <location evidence="1">Cell inner membrane</location>
        <topology evidence="1">Multi-pass membrane protein</topology>
    </subcellularLocation>
</comment>
<evidence type="ECO:0000259" key="14">
    <source>
        <dbReference type="PROSITE" id="PS50111"/>
    </source>
</evidence>
<evidence type="ECO:0000256" key="7">
    <source>
        <dbReference type="ARBA" id="ARBA00022989"/>
    </source>
</evidence>
<evidence type="ECO:0000256" key="12">
    <source>
        <dbReference type="SAM" id="MobiDB-lite"/>
    </source>
</evidence>
<keyword evidence="5" id="KW-0997">Cell inner membrane</keyword>
<comment type="similarity">
    <text evidence="10">Belongs to the methyl-accepting chemotaxis (MCP) protein family.</text>
</comment>
<dbReference type="Pfam" id="PF00672">
    <property type="entry name" value="HAMP"/>
    <property type="match status" value="1"/>
</dbReference>
<evidence type="ECO:0000256" key="10">
    <source>
        <dbReference type="ARBA" id="ARBA00029447"/>
    </source>
</evidence>
<evidence type="ECO:0000256" key="11">
    <source>
        <dbReference type="PROSITE-ProRule" id="PRU00284"/>
    </source>
</evidence>
<dbReference type="RefSeq" id="WP_219790477.1">
    <property type="nucleotide sequence ID" value="NZ_JAHYCA010000001.1"/>
</dbReference>
<evidence type="ECO:0000256" key="13">
    <source>
        <dbReference type="SAM" id="Phobius"/>
    </source>
</evidence>
<dbReference type="Gene3D" id="1.10.287.950">
    <property type="entry name" value="Methyl-accepting chemotaxis protein"/>
    <property type="match status" value="1"/>
</dbReference>
<comment type="caution">
    <text evidence="17">The sequence shown here is derived from an EMBL/GenBank/DDBJ whole genome shotgun (WGS) entry which is preliminary data.</text>
</comment>
<sequence length="554" mass="60134">MRQLHNLTVRASWFLVLLGFLTMLVALSAIGLWAVTHSQRNFDAFEAVNVNQQATLNRANSMLQSVRLDMARHYEQALENRQRVDREPLDDLQQRLAMASEVFGEFTSLPRQPGQDALITPVQDRFAQLLERAVEPQLSALAEGRWEDYARSRDVAYAAYDDFYQAAVGFFRTAEAEGAARASDFGWVVDVTRKAIIVVFIGVIVMIVVVFWGVTQHLIRPLERVIEHFQQMAQGNLAEVVERRGSNEIGKLLSALDDMQAALRDTVSRMRDSSGEVYAGASRIVSANRDLSARTERQAAALTETASSMEEITATVRSNSQNAADASQMAERAAGQAEEGGSIVAGLVEQMHQVREGAERITDIIGLIDQIAFQTNILALNASVEAARAGEHGRGFAVVANEVRKLATRSADASAEIRSLIVHSVEQTRAGTASADKAGEAVEAIRQSIHEVNRLMGEIAHASREQEAGIDEINRAVSDMDDTTQQNAAMVLQASEAANQLSGVAGDLQTAVERFRLGEQDSSRAHDHGDAAPPSSSHGLAGAALPDLTTQPAG</sequence>
<feature type="compositionally biased region" description="Basic and acidic residues" evidence="12">
    <location>
        <begin position="519"/>
        <end position="530"/>
    </location>
</feature>
<feature type="domain" description="HAMP" evidence="16">
    <location>
        <begin position="216"/>
        <end position="268"/>
    </location>
</feature>
<evidence type="ECO:0000256" key="2">
    <source>
        <dbReference type="ARBA" id="ARBA00022475"/>
    </source>
</evidence>
<dbReference type="InterPro" id="IPR004090">
    <property type="entry name" value="Chemotax_Me-accpt_rcpt"/>
</dbReference>
<dbReference type="Proteomes" id="UP000769617">
    <property type="component" value="Unassembled WGS sequence"/>
</dbReference>
<evidence type="ECO:0000256" key="4">
    <source>
        <dbReference type="ARBA" id="ARBA00022500"/>
    </source>
</evidence>
<keyword evidence="6 13" id="KW-0812">Transmembrane</keyword>
<evidence type="ECO:0000256" key="9">
    <source>
        <dbReference type="ARBA" id="ARBA00023224"/>
    </source>
</evidence>
<evidence type="ECO:0000313" key="17">
    <source>
        <dbReference type="EMBL" id="MBW6389952.1"/>
    </source>
</evidence>
<dbReference type="PANTHER" id="PTHR43531">
    <property type="entry name" value="PROTEIN ICFG"/>
    <property type="match status" value="1"/>
</dbReference>
<dbReference type="InterPro" id="IPR003660">
    <property type="entry name" value="HAMP_dom"/>
</dbReference>
<dbReference type="InterPro" id="IPR003122">
    <property type="entry name" value="Tar_rcpt_lig-bd"/>
</dbReference>
<feature type="domain" description="T-SNARE coiled-coil homology" evidence="15">
    <location>
        <begin position="432"/>
        <end position="494"/>
    </location>
</feature>
<evidence type="ECO:0000259" key="16">
    <source>
        <dbReference type="PROSITE" id="PS50885"/>
    </source>
</evidence>
<dbReference type="Pfam" id="PF00015">
    <property type="entry name" value="MCPsignal"/>
    <property type="match status" value="1"/>
</dbReference>
<dbReference type="SUPFAM" id="SSF47170">
    <property type="entry name" value="Aspartate receptor, ligand-binding domain"/>
    <property type="match status" value="1"/>
</dbReference>
<evidence type="ECO:0000256" key="6">
    <source>
        <dbReference type="ARBA" id="ARBA00022692"/>
    </source>
</evidence>
<keyword evidence="8 13" id="KW-0472">Membrane</keyword>
<evidence type="ECO:0000256" key="8">
    <source>
        <dbReference type="ARBA" id="ARBA00023136"/>
    </source>
</evidence>
<keyword evidence="3" id="KW-0488">Methylation</keyword>
<proteinExistence type="inferred from homology"/>
<dbReference type="SMART" id="SM00304">
    <property type="entry name" value="HAMP"/>
    <property type="match status" value="1"/>
</dbReference>
<evidence type="ECO:0000256" key="3">
    <source>
        <dbReference type="ARBA" id="ARBA00022481"/>
    </source>
</evidence>
<evidence type="ECO:0000256" key="5">
    <source>
        <dbReference type="ARBA" id="ARBA00022519"/>
    </source>
</evidence>
<reference evidence="17 18" key="1">
    <citation type="submission" date="2021-07" db="EMBL/GenBank/DDBJ databases">
        <authorList>
            <person name="So Y."/>
        </authorList>
    </citation>
    <scope>NUCLEOTIDE SEQUENCE [LARGE SCALE GENOMIC DNA]</scope>
    <source>
        <strain evidence="17 18">Y3S6</strain>
    </source>
</reference>
<dbReference type="PROSITE" id="PS50192">
    <property type="entry name" value="T_SNARE"/>
    <property type="match status" value="1"/>
</dbReference>
<evidence type="ECO:0000256" key="1">
    <source>
        <dbReference type="ARBA" id="ARBA00004429"/>
    </source>
</evidence>
<keyword evidence="7 13" id="KW-1133">Transmembrane helix</keyword>
<dbReference type="Pfam" id="PF02203">
    <property type="entry name" value="TarH"/>
    <property type="match status" value="1"/>
</dbReference>
<feature type="region of interest" description="Disordered" evidence="12">
    <location>
        <begin position="519"/>
        <end position="554"/>
    </location>
</feature>
<feature type="domain" description="Methyl-accepting transducer" evidence="14">
    <location>
        <begin position="273"/>
        <end position="502"/>
    </location>
</feature>
<feature type="transmembrane region" description="Helical" evidence="13">
    <location>
        <begin position="195"/>
        <end position="214"/>
    </location>
</feature>
<accession>A0ABS6ZIR8</accession>
<keyword evidence="18" id="KW-1185">Reference proteome</keyword>
<keyword evidence="2" id="KW-1003">Cell membrane</keyword>
<evidence type="ECO:0000259" key="15">
    <source>
        <dbReference type="PROSITE" id="PS50192"/>
    </source>
</evidence>